<dbReference type="PANTHER" id="PTHR48467:SF1">
    <property type="entry name" value="GLUTAMATE SYNTHASE 1 [NADH], CHLOROPLASTIC-LIKE"/>
    <property type="match status" value="1"/>
</dbReference>
<feature type="binding site" evidence="13">
    <location>
        <position position="435"/>
    </location>
    <ligand>
        <name>NADP(+)</name>
        <dbReference type="ChEBI" id="CHEBI:58349"/>
    </ligand>
</feature>
<comment type="similarity">
    <text evidence="3 11">Belongs to the ferredoxin--NADP reductase type 1 family.</text>
</comment>
<proteinExistence type="inferred from homology"/>
<feature type="binding site" evidence="12">
    <location>
        <position position="46"/>
    </location>
    <ligand>
        <name>FAD</name>
        <dbReference type="ChEBI" id="CHEBI:57692"/>
    </ligand>
</feature>
<evidence type="ECO:0000256" key="3">
    <source>
        <dbReference type="ARBA" id="ARBA00008312"/>
    </source>
</evidence>
<evidence type="ECO:0000256" key="2">
    <source>
        <dbReference type="ARBA" id="ARBA00004731"/>
    </source>
</evidence>
<evidence type="ECO:0000256" key="13">
    <source>
        <dbReference type="PIRSR" id="PIRSR000362-2"/>
    </source>
</evidence>
<feature type="binding site" evidence="12">
    <location>
        <position position="75"/>
    </location>
    <ligand>
        <name>FAD</name>
        <dbReference type="ChEBI" id="CHEBI:57692"/>
    </ligand>
</feature>
<dbReference type="InterPro" id="IPR055275">
    <property type="entry name" value="Ferredox_Rdtase"/>
</dbReference>
<evidence type="ECO:0000256" key="7">
    <source>
        <dbReference type="ARBA" id="ARBA00022827"/>
    </source>
</evidence>
<comment type="pathway">
    <text evidence="2">Steroid metabolism; cholesterol metabolism.</text>
</comment>
<keyword evidence="8 11" id="KW-0521">NADP</keyword>
<dbReference type="Gene3D" id="3.40.50.720">
    <property type="entry name" value="NAD(P)-binding Rossmann-like Domain"/>
    <property type="match status" value="1"/>
</dbReference>
<name>A0AA85FIG7_9TREM</name>
<reference evidence="15" key="2">
    <citation type="submission" date="2023-11" db="UniProtKB">
        <authorList>
            <consortium name="WormBaseParasite"/>
        </authorList>
    </citation>
    <scope>IDENTIFICATION</scope>
</reference>
<dbReference type="GO" id="GO:0016491">
    <property type="term" value="F:oxidoreductase activity"/>
    <property type="evidence" value="ECO:0007669"/>
    <property type="project" value="UniProtKB-KW"/>
</dbReference>
<comment type="catalytic activity">
    <reaction evidence="10 11">
        <text>2 reduced [adrenodoxin] + NADP(+) + H(+) = 2 oxidized [adrenodoxin] + NADPH</text>
        <dbReference type="Rhea" id="RHEA:42312"/>
        <dbReference type="Rhea" id="RHEA-COMP:9998"/>
        <dbReference type="Rhea" id="RHEA-COMP:9999"/>
        <dbReference type="ChEBI" id="CHEBI:15378"/>
        <dbReference type="ChEBI" id="CHEBI:33737"/>
        <dbReference type="ChEBI" id="CHEBI:33738"/>
        <dbReference type="ChEBI" id="CHEBI:57783"/>
        <dbReference type="ChEBI" id="CHEBI:58349"/>
        <dbReference type="EC" id="1.18.1.6"/>
    </reaction>
</comment>
<organism evidence="14 15">
    <name type="scientific">Schistosoma rodhaini</name>
    <dbReference type="NCBI Taxonomy" id="6188"/>
    <lineage>
        <taxon>Eukaryota</taxon>
        <taxon>Metazoa</taxon>
        <taxon>Spiralia</taxon>
        <taxon>Lophotrochozoa</taxon>
        <taxon>Platyhelminthes</taxon>
        <taxon>Trematoda</taxon>
        <taxon>Digenea</taxon>
        <taxon>Strigeidida</taxon>
        <taxon>Schistosomatoidea</taxon>
        <taxon>Schistosomatidae</taxon>
        <taxon>Schistosoma</taxon>
    </lineage>
</organism>
<dbReference type="InterPro" id="IPR021163">
    <property type="entry name" value="Ferredox_Rdtase_adrenod"/>
</dbReference>
<evidence type="ECO:0000256" key="9">
    <source>
        <dbReference type="ARBA" id="ARBA00023002"/>
    </source>
</evidence>
<accession>A0AA85FIG7</accession>
<keyword evidence="6 11" id="KW-0285">Flavoprotein</keyword>
<feature type="binding site" evidence="12">
    <location>
        <position position="111"/>
    </location>
    <ligand>
        <name>FAD</name>
        <dbReference type="ChEBI" id="CHEBI:57692"/>
    </ligand>
</feature>
<dbReference type="PRINTS" id="PR00419">
    <property type="entry name" value="ADXRDTASE"/>
</dbReference>
<evidence type="ECO:0000256" key="1">
    <source>
        <dbReference type="ARBA" id="ARBA00001974"/>
    </source>
</evidence>
<dbReference type="Gene3D" id="3.50.50.60">
    <property type="entry name" value="FAD/NAD(P)-binding domain"/>
    <property type="match status" value="1"/>
</dbReference>
<feature type="binding site" evidence="12">
    <location>
        <position position="67"/>
    </location>
    <ligand>
        <name>FAD</name>
        <dbReference type="ChEBI" id="CHEBI:57692"/>
    </ligand>
</feature>
<evidence type="ECO:0000256" key="4">
    <source>
        <dbReference type="ARBA" id="ARBA00013219"/>
    </source>
</evidence>
<evidence type="ECO:0000256" key="12">
    <source>
        <dbReference type="PIRSR" id="PIRSR000362-1"/>
    </source>
</evidence>
<dbReference type="AlphaFoldDB" id="A0AA85FIG7"/>
<feature type="binding site" evidence="13">
    <location>
        <position position="238"/>
    </location>
    <ligand>
        <name>NADP(+)</name>
        <dbReference type="ChEBI" id="CHEBI:58349"/>
    </ligand>
</feature>
<dbReference type="GO" id="GO:0005739">
    <property type="term" value="C:mitochondrion"/>
    <property type="evidence" value="ECO:0007669"/>
    <property type="project" value="UniProtKB-SubCell"/>
</dbReference>
<dbReference type="PIRSF" id="PIRSF000362">
    <property type="entry name" value="FNR"/>
    <property type="match status" value="1"/>
</dbReference>
<keyword evidence="9 11" id="KW-0560">Oxidoreductase</keyword>
<evidence type="ECO:0000256" key="10">
    <source>
        <dbReference type="ARBA" id="ARBA00048933"/>
    </source>
</evidence>
<reference evidence="14" key="1">
    <citation type="submission" date="2022-06" db="EMBL/GenBank/DDBJ databases">
        <authorList>
            <person name="Berger JAMES D."/>
            <person name="Berger JAMES D."/>
        </authorList>
    </citation>
    <scope>NUCLEOTIDE SEQUENCE [LARGE SCALE GENOMIC DNA]</scope>
</reference>
<keyword evidence="14" id="KW-1185">Reference proteome</keyword>
<evidence type="ECO:0000313" key="15">
    <source>
        <dbReference type="WBParaSite" id="SRDH1_5190.2"/>
    </source>
</evidence>
<keyword evidence="7 11" id="KW-0274">FAD</keyword>
<dbReference type="SUPFAM" id="SSF51971">
    <property type="entry name" value="Nucleotide-binding domain"/>
    <property type="match status" value="2"/>
</dbReference>
<dbReference type="WBParaSite" id="SRDH1_5190.2">
    <property type="protein sequence ID" value="SRDH1_5190.2"/>
    <property type="gene ID" value="SRDH1_5190"/>
</dbReference>
<dbReference type="InterPro" id="IPR036188">
    <property type="entry name" value="FAD/NAD-bd_sf"/>
</dbReference>
<comment type="subcellular location">
    <subcellularLocation>
        <location evidence="11">Mitochondrion</location>
    </subcellularLocation>
</comment>
<sequence>MRLSKNQLLSYRTLKQVNSVIKSPFRLLKRQFSSEIQTCIVGSGPSAFYTAQTLLKNHPGVHIDMFEKLPSPFGLVRYGVAPDHPEVKNVINTFTEVAKNMRFSFLGNVCIGRDIKLRELQEAYSIIIWAYGTAVDRRLDIPGEDLPGVLSAKDLVGWYNGVPSDVNFSPDLSCETVAIIGMGNVAVDVARILLSPIDRLKSTDIPEPVLDCLSRSKVKNVTLIGRRGPLHVAFTLKEIRELSKLHITSSQSNCFINLLPKDVFSVTMGTSNQIEELLSELPRPRRRLTEFLLKMHNSSDHKMSHTAYPVYHCNLQFLRFPKEIVSYGEHHSDKNRSIVSHIKLATVKLKGPASPHQQGIIDDNQPLETLPCGLVVRSIGYCGVRIDPDLPFDEKNGVILCKDNNGRVVDLPQISYNFSLSPMYCTGWIKRGPSGVIVDTAVDARQTAETILMDLSEFERRGHVDVLNKRGLSVVQRYLNERNVHVVKFKNWERIDEAEKLAGQILDKPREKLTTIQSMLKTAFTDVAQPKSSRQ</sequence>
<feature type="binding site" evidence="13">
    <location>
        <begin position="226"/>
        <end position="227"/>
    </location>
    <ligand>
        <name>NADP(+)</name>
        <dbReference type="ChEBI" id="CHEBI:58349"/>
    </ligand>
</feature>
<evidence type="ECO:0000256" key="8">
    <source>
        <dbReference type="ARBA" id="ARBA00022857"/>
    </source>
</evidence>
<evidence type="ECO:0000256" key="11">
    <source>
        <dbReference type="PIRNR" id="PIRNR000362"/>
    </source>
</evidence>
<evidence type="ECO:0000256" key="6">
    <source>
        <dbReference type="ARBA" id="ARBA00022630"/>
    </source>
</evidence>
<dbReference type="Proteomes" id="UP000050792">
    <property type="component" value="Unassembled WGS sequence"/>
</dbReference>
<evidence type="ECO:0000313" key="14">
    <source>
        <dbReference type="Proteomes" id="UP000050792"/>
    </source>
</evidence>
<dbReference type="EC" id="1.18.1.6" evidence="4 11"/>
<dbReference type="Pfam" id="PF13450">
    <property type="entry name" value="NAD_binding_8"/>
    <property type="match status" value="1"/>
</dbReference>
<keyword evidence="11" id="KW-0496">Mitochondrion</keyword>
<evidence type="ECO:0000256" key="5">
    <source>
        <dbReference type="ARBA" id="ARBA00016287"/>
    </source>
</evidence>
<comment type="cofactor">
    <cofactor evidence="1 11 12">
        <name>FAD</name>
        <dbReference type="ChEBI" id="CHEBI:57692"/>
    </cofactor>
</comment>
<feature type="binding site" evidence="12">
    <location>
        <begin position="435"/>
        <end position="437"/>
    </location>
    <ligand>
        <name>FAD</name>
        <dbReference type="ChEBI" id="CHEBI:57692"/>
    </ligand>
</feature>
<feature type="binding site" evidence="12">
    <location>
        <position position="428"/>
    </location>
    <ligand>
        <name>FAD</name>
        <dbReference type="ChEBI" id="CHEBI:57692"/>
    </ligand>
</feature>
<dbReference type="PANTHER" id="PTHR48467">
    <property type="entry name" value="GLUTAMATE SYNTHASE 1 [NADH], CHLOROPLASTIC-LIKE"/>
    <property type="match status" value="1"/>
</dbReference>
<protein>
    <recommendedName>
        <fullName evidence="5 11">NADPH:adrenodoxin oxidoreductase, mitochondrial</fullName>
        <ecNumber evidence="4 11">1.18.1.6</ecNumber>
    </recommendedName>
</protein>